<reference evidence="4 5" key="1">
    <citation type="submission" date="2024-04" db="EMBL/GenBank/DDBJ databases">
        <title>Tritrichomonas musculus Genome.</title>
        <authorList>
            <person name="Alves-Ferreira E."/>
            <person name="Grigg M."/>
            <person name="Lorenzi H."/>
            <person name="Galac M."/>
        </authorList>
    </citation>
    <scope>NUCLEOTIDE SEQUENCE [LARGE SCALE GENOMIC DNA]</scope>
    <source>
        <strain evidence="4 5">EAF2021</strain>
    </source>
</reference>
<evidence type="ECO:0000313" key="5">
    <source>
        <dbReference type="Proteomes" id="UP001470230"/>
    </source>
</evidence>
<evidence type="ECO:0000313" key="4">
    <source>
        <dbReference type="EMBL" id="KAK8845995.1"/>
    </source>
</evidence>
<dbReference type="SUPFAM" id="SSF47862">
    <property type="entry name" value="Saposin"/>
    <property type="match status" value="1"/>
</dbReference>
<accession>A0ABR2HF11</accession>
<dbReference type="InterPro" id="IPR008139">
    <property type="entry name" value="SaposinB_dom"/>
</dbReference>
<evidence type="ECO:0000256" key="2">
    <source>
        <dbReference type="SAM" id="SignalP"/>
    </source>
</evidence>
<dbReference type="Gene3D" id="1.10.225.10">
    <property type="entry name" value="Saposin-like"/>
    <property type="match status" value="1"/>
</dbReference>
<feature type="domain" description="Saposin B-type" evidence="3">
    <location>
        <begin position="33"/>
        <end position="114"/>
    </location>
</feature>
<feature type="signal peptide" evidence="2">
    <location>
        <begin position="1"/>
        <end position="16"/>
    </location>
</feature>
<dbReference type="InterPro" id="IPR011001">
    <property type="entry name" value="Saposin-like"/>
</dbReference>
<evidence type="ECO:0000259" key="3">
    <source>
        <dbReference type="PROSITE" id="PS50015"/>
    </source>
</evidence>
<gene>
    <name evidence="4" type="ORF">M9Y10_020939</name>
</gene>
<evidence type="ECO:0000256" key="1">
    <source>
        <dbReference type="ARBA" id="ARBA00023157"/>
    </source>
</evidence>
<sequence length="114" mass="12914">MISIFLIFTLIHSGTCLRRIPRRKKNQNLNDEFTTACDLCLTLNSALIRYNNYGYSDDQIQANLLNVCSDFPDKGLEVCNYISDTYFPVFLYLAKNGVPASSSCTKMGYCSDLE</sequence>
<keyword evidence="5" id="KW-1185">Reference proteome</keyword>
<feature type="chain" id="PRO_5045633792" description="Saposin B-type domain-containing protein" evidence="2">
    <location>
        <begin position="17"/>
        <end position="114"/>
    </location>
</feature>
<proteinExistence type="predicted"/>
<keyword evidence="1" id="KW-1015">Disulfide bond</keyword>
<name>A0ABR2HF11_9EUKA</name>
<organism evidence="4 5">
    <name type="scientific">Tritrichomonas musculus</name>
    <dbReference type="NCBI Taxonomy" id="1915356"/>
    <lineage>
        <taxon>Eukaryota</taxon>
        <taxon>Metamonada</taxon>
        <taxon>Parabasalia</taxon>
        <taxon>Tritrichomonadida</taxon>
        <taxon>Tritrichomonadidae</taxon>
        <taxon>Tritrichomonas</taxon>
    </lineage>
</organism>
<keyword evidence="2" id="KW-0732">Signal</keyword>
<dbReference type="PROSITE" id="PS50015">
    <property type="entry name" value="SAP_B"/>
    <property type="match status" value="1"/>
</dbReference>
<protein>
    <recommendedName>
        <fullName evidence="3">Saposin B-type domain-containing protein</fullName>
    </recommendedName>
</protein>
<dbReference type="Proteomes" id="UP001470230">
    <property type="component" value="Unassembled WGS sequence"/>
</dbReference>
<dbReference type="SMART" id="SM00741">
    <property type="entry name" value="SapB"/>
    <property type="match status" value="1"/>
</dbReference>
<dbReference type="EMBL" id="JAPFFF010000030">
    <property type="protein sequence ID" value="KAK8845995.1"/>
    <property type="molecule type" value="Genomic_DNA"/>
</dbReference>
<comment type="caution">
    <text evidence="4">The sequence shown here is derived from an EMBL/GenBank/DDBJ whole genome shotgun (WGS) entry which is preliminary data.</text>
</comment>